<evidence type="ECO:0000256" key="2">
    <source>
        <dbReference type="SAM" id="Phobius"/>
    </source>
</evidence>
<keyword evidence="2" id="KW-1133">Transmembrane helix</keyword>
<reference evidence="3" key="1">
    <citation type="submission" date="2020-10" db="EMBL/GenBank/DDBJ databases">
        <title>High-Quality Genome Resource of Clonostachys rosea strain S41 by Oxford Nanopore Long-Read Sequencing.</title>
        <authorList>
            <person name="Wang H."/>
        </authorList>
    </citation>
    <scope>NUCLEOTIDE SEQUENCE</scope>
    <source>
        <strain evidence="3">S41</strain>
    </source>
</reference>
<comment type="caution">
    <text evidence="3">The sequence shown here is derived from an EMBL/GenBank/DDBJ whole genome shotgun (WGS) entry which is preliminary data.</text>
</comment>
<accession>A0A8H7K5T1</accession>
<proteinExistence type="predicted"/>
<dbReference type="Proteomes" id="UP000616885">
    <property type="component" value="Unassembled WGS sequence"/>
</dbReference>
<protein>
    <submittedName>
        <fullName evidence="3">Uncharacterized protein</fullName>
    </submittedName>
</protein>
<name>A0A8H7K5T1_BIOOC</name>
<feature type="region of interest" description="Disordered" evidence="1">
    <location>
        <begin position="657"/>
        <end position="730"/>
    </location>
</feature>
<dbReference type="EMBL" id="JADCTT010000016">
    <property type="protein sequence ID" value="KAF9743813.1"/>
    <property type="molecule type" value="Genomic_DNA"/>
</dbReference>
<feature type="compositionally biased region" description="Polar residues" evidence="1">
    <location>
        <begin position="659"/>
        <end position="673"/>
    </location>
</feature>
<dbReference type="AlphaFoldDB" id="A0A8H7K5T1"/>
<sequence length="730" mass="81108">MPLWPYTELMDKKSKPSGIDLTDASMKRNLERLYDVRQPARASIHPFSVKGLLHSTGIFRSVFTGRIQAVRSPVHRLYTTSIYWYEPPVSEDERRLRVSTDMLCDLLRNTIGRDGKLPTEIWRMIAAYLSREYAITSLWTTPYRGESTVVLSEDIWATHVWVDGVAYVSSLSHDPSPDAKHIFEPGPKRENLSFYIMEDHLGIRQVHISSTPPAVYNSSDRSVWWRVHPVEDMDDQFVFSSDGIKLQQLTMPSPERDIKLRHIPTNCSWSEPLPRSELTVLSLMRLNSRLGVPRFLPFTINEADCTGYTACWIAPKNSQRGAGLLHLHAHKPREDQSFYQKTANRGGDLVWTYMPMKSGERVDQVWTRHGNYSFDVTLALKTSMGRILAAGPFKTVDFTDSSSPWTCIAQLSTTGPDRLWLDCPHGNGQPFACIAGPMRSKFPTKPLPVHTMAASPFAHLASFHSSASLEDVKEIVVSRLETSSRKWISGMLFRYENGDATAVGDFRLDAGGQHIRVVKSSGLYLGMTKSASRIYSSQPAPIHLSYRQQRINMNSRMYSSFQLLSLLSALVIAAPAAPAPASEQSLILPRDDDRPYYFPVGGIIAIPLAVVALLVVTVGLVRRKYYAKPSAPTTHPPTIALADRGRTDTLPVYQREENNSAVIADSQSTSSSGLAKPQDEPPAYAPPPNSSTTPENQAAPATNPSSPRTTLTAQNNPTSGEVVQGNGRSS</sequence>
<evidence type="ECO:0000313" key="4">
    <source>
        <dbReference type="Proteomes" id="UP000616885"/>
    </source>
</evidence>
<feature type="compositionally biased region" description="Polar residues" evidence="1">
    <location>
        <begin position="695"/>
        <end position="730"/>
    </location>
</feature>
<keyword evidence="2" id="KW-0472">Membrane</keyword>
<feature type="transmembrane region" description="Helical" evidence="2">
    <location>
        <begin position="596"/>
        <end position="621"/>
    </location>
</feature>
<gene>
    <name evidence="3" type="ORF">IM811_006153</name>
</gene>
<evidence type="ECO:0000313" key="3">
    <source>
        <dbReference type="EMBL" id="KAF9743813.1"/>
    </source>
</evidence>
<keyword evidence="2" id="KW-0812">Transmembrane</keyword>
<organism evidence="3 4">
    <name type="scientific">Bionectria ochroleuca</name>
    <name type="common">Gliocladium roseum</name>
    <dbReference type="NCBI Taxonomy" id="29856"/>
    <lineage>
        <taxon>Eukaryota</taxon>
        <taxon>Fungi</taxon>
        <taxon>Dikarya</taxon>
        <taxon>Ascomycota</taxon>
        <taxon>Pezizomycotina</taxon>
        <taxon>Sordariomycetes</taxon>
        <taxon>Hypocreomycetidae</taxon>
        <taxon>Hypocreales</taxon>
        <taxon>Bionectriaceae</taxon>
        <taxon>Clonostachys</taxon>
    </lineage>
</organism>
<evidence type="ECO:0000256" key="1">
    <source>
        <dbReference type="SAM" id="MobiDB-lite"/>
    </source>
</evidence>